<protein>
    <submittedName>
        <fullName evidence="2">Prepilin peptidase</fullName>
    </submittedName>
</protein>
<comment type="caution">
    <text evidence="2">The sequence shown here is derived from an EMBL/GenBank/DDBJ whole genome shotgun (WGS) entry which is preliminary data.</text>
</comment>
<dbReference type="STRING" id="993689.GCA_002077135_00021"/>
<dbReference type="AlphaFoldDB" id="A0A4S3KIF9"/>
<dbReference type="PANTHER" id="PTHR33747:SF1">
    <property type="entry name" value="ADENYLATE CYCLASE-ASSOCIATED CAP C-TERMINAL DOMAIN-CONTAINING PROTEIN"/>
    <property type="match status" value="1"/>
</dbReference>
<dbReference type="PANTHER" id="PTHR33747">
    <property type="entry name" value="UPF0225 PROTEIN SCO1677"/>
    <property type="match status" value="1"/>
</dbReference>
<dbReference type="OrthoDB" id="570299at2"/>
<dbReference type="Gene3D" id="3.10.450.50">
    <property type="match status" value="1"/>
</dbReference>
<gene>
    <name evidence="2" type="ORF">B1806_12990</name>
</gene>
<dbReference type="SUPFAM" id="SSF103642">
    <property type="entry name" value="Sec-C motif"/>
    <property type="match status" value="1"/>
</dbReference>
<evidence type="ECO:0000313" key="3">
    <source>
        <dbReference type="Proteomes" id="UP000307749"/>
    </source>
</evidence>
<evidence type="ECO:0000259" key="1">
    <source>
        <dbReference type="Pfam" id="PF08378"/>
    </source>
</evidence>
<dbReference type="Pfam" id="PF08378">
    <property type="entry name" value="NERD"/>
    <property type="match status" value="1"/>
</dbReference>
<name>A0A4S3KIF9_9GAMM</name>
<dbReference type="RefSeq" id="WP_081130092.1">
    <property type="nucleotide sequence ID" value="NZ_LDOS01000004.1"/>
</dbReference>
<dbReference type="EMBL" id="MWQO01000047">
    <property type="protein sequence ID" value="THD08535.1"/>
    <property type="molecule type" value="Genomic_DNA"/>
</dbReference>
<keyword evidence="3" id="KW-1185">Reference proteome</keyword>
<feature type="domain" description="NERD" evidence="1">
    <location>
        <begin position="297"/>
        <end position="390"/>
    </location>
</feature>
<dbReference type="Pfam" id="PF02810">
    <property type="entry name" value="SEC-C"/>
    <property type="match status" value="1"/>
</dbReference>
<organism evidence="2 3">
    <name type="scientific">Metallibacterium scheffleri</name>
    <dbReference type="NCBI Taxonomy" id="993689"/>
    <lineage>
        <taxon>Bacteria</taxon>
        <taxon>Pseudomonadati</taxon>
        <taxon>Pseudomonadota</taxon>
        <taxon>Gammaproteobacteria</taxon>
        <taxon>Lysobacterales</taxon>
        <taxon>Rhodanobacteraceae</taxon>
        <taxon>Metallibacterium</taxon>
    </lineage>
</organism>
<dbReference type="Proteomes" id="UP000307749">
    <property type="component" value="Unassembled WGS sequence"/>
</dbReference>
<proteinExistence type="predicted"/>
<accession>A0A4S3KIF9</accession>
<reference evidence="2 3" key="1">
    <citation type="submission" date="2017-02" db="EMBL/GenBank/DDBJ databases">
        <title>Whole genome sequencing of Metallibacterium scheffleri DSM 24874 (T).</title>
        <authorList>
            <person name="Kumar S."/>
            <person name="Patil P."/>
            <person name="Patil P.B."/>
        </authorList>
    </citation>
    <scope>NUCLEOTIDE SEQUENCE [LARGE SCALE GENOMIC DNA]</scope>
    <source>
        <strain evidence="2 3">DSM 24874</strain>
    </source>
</reference>
<evidence type="ECO:0000313" key="2">
    <source>
        <dbReference type="EMBL" id="THD08535.1"/>
    </source>
</evidence>
<dbReference type="InterPro" id="IPR004027">
    <property type="entry name" value="SEC_C_motif"/>
</dbReference>
<sequence length="714" mass="79887">MRSEQEIFDELASLCASPGYVHAIAYLCWRDNTISYSGEMTAEDMQHLFSNRRLIRTEISTLIGLMLKSPIDYTLPAPPVVERYVESTEALLEEIHHAMSPSFWKHIDPAKIAEEGFNPFTSGAALREPIFYGGESAYSFQYRDFSPMKYANDDHWLIANKGFSIRDAHRVVVCISQVLDEKSNSIMRDMCVAPQEMEALLPGNSFSVQEVADYGHIDPATVDRILSAFAVPPSARNEQFNALDDFNIANASPLIRMPDGNYLHFHIYSLVEALYEAPFYWMGADKAYVSTAMQNRGVFTEQFAAERLRQVFGADNVVANIDIYESKDTKLAEIDVLVLFGNHAIVLQAKSKRLTLEARRGNDLQIKDDFKKSIQDSSDQAYRCAKLIEEGKCSFKDAAGDPVTLPASLKRIYVICLISDHYPALSFQARQFLKFSATDTISPPFVMDVFALDAITEMLSSPLHFLSYVDRRTGYTDKLMASHELTILSYHLKKNLWLEDNYDKVFLDDEISADLDVAMLARREGIPGKRTPEGILTRLSATALGRLVKAIEARPHPATIDLGFMLLTLGEDTVLEVSACMDMLAKRSVVGGKNHDVTVGLDGGTGLTIHFNSDPIDVAGPALERHCNARKYTQHSDSWFGVCVYPKDQTLRFGVNLNFPWKQDDTMDTLTKSMNKSDKPTALLREAAVARVKVGRNDPCPCGSGKKYKKCCLT</sequence>
<dbReference type="InterPro" id="IPR011528">
    <property type="entry name" value="NERD"/>
</dbReference>